<evidence type="ECO:0000313" key="1">
    <source>
        <dbReference type="EMBL" id="KAL3790241.1"/>
    </source>
</evidence>
<accession>A0ABD3PR98</accession>
<proteinExistence type="predicted"/>
<dbReference type="Proteomes" id="UP001530400">
    <property type="component" value="Unassembled WGS sequence"/>
</dbReference>
<comment type="caution">
    <text evidence="1">The sequence shown here is derived from an EMBL/GenBank/DDBJ whole genome shotgun (WGS) entry which is preliminary data.</text>
</comment>
<name>A0ABD3PR98_9STRA</name>
<sequence length="340" mass="38406">MFTVSYVTSFWAKDSNDTLPNPHRREVEAALIANIHNRYFDQIVVFLDGATEQSNCIHFLEDMRNLHLITGLYLLTHDDIFAKVTCVDVSGSQPPYYQMFVNAVSDFVLGDVVVMANADQAFDYSVEVAHNLNPDVLVMLGTHGFSNAMPQIIKYFYETLAGTEYIGNVGIGKRAGAVGANICAESPFSWDTFIFHKNALKGRLKEDAFKRINMNNEEVYFYMNEYGAENAALWGLQQSFEFKSLYNACNMIHSWHFHLTPKTHKEHNSPWKQVDKSPQGSVPYPWGGYTGETWCTRQKCKKSGHPIPSKNPPCVVENNCFLVNSKAESNTDALQNELTA</sequence>
<dbReference type="AlphaFoldDB" id="A0ABD3PR98"/>
<reference evidence="1 2" key="1">
    <citation type="submission" date="2024-10" db="EMBL/GenBank/DDBJ databases">
        <title>Updated reference genomes for cyclostephanoid diatoms.</title>
        <authorList>
            <person name="Roberts W.R."/>
            <person name="Alverson A.J."/>
        </authorList>
    </citation>
    <scope>NUCLEOTIDE SEQUENCE [LARGE SCALE GENOMIC DNA]</scope>
    <source>
        <strain evidence="1 2">AJA010-31</strain>
    </source>
</reference>
<gene>
    <name evidence="1" type="ORF">ACHAWO_001316</name>
</gene>
<protein>
    <submittedName>
        <fullName evidence="1">Uncharacterized protein</fullName>
    </submittedName>
</protein>
<evidence type="ECO:0000313" key="2">
    <source>
        <dbReference type="Proteomes" id="UP001530400"/>
    </source>
</evidence>
<keyword evidence="2" id="KW-1185">Reference proteome</keyword>
<organism evidence="1 2">
    <name type="scientific">Cyclotella atomus</name>
    <dbReference type="NCBI Taxonomy" id="382360"/>
    <lineage>
        <taxon>Eukaryota</taxon>
        <taxon>Sar</taxon>
        <taxon>Stramenopiles</taxon>
        <taxon>Ochrophyta</taxon>
        <taxon>Bacillariophyta</taxon>
        <taxon>Coscinodiscophyceae</taxon>
        <taxon>Thalassiosirophycidae</taxon>
        <taxon>Stephanodiscales</taxon>
        <taxon>Stephanodiscaceae</taxon>
        <taxon>Cyclotella</taxon>
    </lineage>
</organism>
<dbReference type="EMBL" id="JALLPJ020000506">
    <property type="protein sequence ID" value="KAL3790241.1"/>
    <property type="molecule type" value="Genomic_DNA"/>
</dbReference>